<dbReference type="Proteomes" id="UP000250235">
    <property type="component" value="Unassembled WGS sequence"/>
</dbReference>
<evidence type="ECO:0000256" key="1">
    <source>
        <dbReference type="SAM" id="Phobius"/>
    </source>
</evidence>
<gene>
    <name evidence="2" type="ORF">F511_14857</name>
</gene>
<dbReference type="EMBL" id="KQ990357">
    <property type="protein sequence ID" value="KZV53491.1"/>
    <property type="molecule type" value="Genomic_DNA"/>
</dbReference>
<organism evidence="2 3">
    <name type="scientific">Dorcoceras hygrometricum</name>
    <dbReference type="NCBI Taxonomy" id="472368"/>
    <lineage>
        <taxon>Eukaryota</taxon>
        <taxon>Viridiplantae</taxon>
        <taxon>Streptophyta</taxon>
        <taxon>Embryophyta</taxon>
        <taxon>Tracheophyta</taxon>
        <taxon>Spermatophyta</taxon>
        <taxon>Magnoliopsida</taxon>
        <taxon>eudicotyledons</taxon>
        <taxon>Gunneridae</taxon>
        <taxon>Pentapetalae</taxon>
        <taxon>asterids</taxon>
        <taxon>lamiids</taxon>
        <taxon>Lamiales</taxon>
        <taxon>Gesneriaceae</taxon>
        <taxon>Didymocarpoideae</taxon>
        <taxon>Trichosporeae</taxon>
        <taxon>Loxocarpinae</taxon>
        <taxon>Dorcoceras</taxon>
    </lineage>
</organism>
<keyword evidence="1" id="KW-0812">Transmembrane</keyword>
<dbReference type="AlphaFoldDB" id="A0A2Z7D9E3"/>
<name>A0A2Z7D9E3_9LAMI</name>
<feature type="transmembrane region" description="Helical" evidence="1">
    <location>
        <begin position="12"/>
        <end position="34"/>
    </location>
</feature>
<reference evidence="2 3" key="1">
    <citation type="journal article" date="2015" name="Proc. Natl. Acad. Sci. U.S.A.">
        <title>The resurrection genome of Boea hygrometrica: A blueprint for survival of dehydration.</title>
        <authorList>
            <person name="Xiao L."/>
            <person name="Yang G."/>
            <person name="Zhang L."/>
            <person name="Yang X."/>
            <person name="Zhao S."/>
            <person name="Ji Z."/>
            <person name="Zhou Q."/>
            <person name="Hu M."/>
            <person name="Wang Y."/>
            <person name="Chen M."/>
            <person name="Xu Y."/>
            <person name="Jin H."/>
            <person name="Xiao X."/>
            <person name="Hu G."/>
            <person name="Bao F."/>
            <person name="Hu Y."/>
            <person name="Wan P."/>
            <person name="Li L."/>
            <person name="Deng X."/>
            <person name="Kuang T."/>
            <person name="Xiang C."/>
            <person name="Zhu J.K."/>
            <person name="Oliver M.J."/>
            <person name="He Y."/>
        </authorList>
    </citation>
    <scope>NUCLEOTIDE SEQUENCE [LARGE SCALE GENOMIC DNA]</scope>
    <source>
        <strain evidence="3">cv. XS01</strain>
    </source>
</reference>
<keyword evidence="1" id="KW-1133">Transmembrane helix</keyword>
<proteinExistence type="predicted"/>
<evidence type="ECO:0000313" key="2">
    <source>
        <dbReference type="EMBL" id="KZV53491.1"/>
    </source>
</evidence>
<keyword evidence="1" id="KW-0472">Membrane</keyword>
<evidence type="ECO:0000313" key="3">
    <source>
        <dbReference type="Proteomes" id="UP000250235"/>
    </source>
</evidence>
<protein>
    <submittedName>
        <fullName evidence="2">Vacuolar amino acid transporter 1-like</fullName>
    </submittedName>
</protein>
<accession>A0A2Z7D9E3</accession>
<sequence>MRGSTRRGHVLINVSGLIGVVSVIQIRVSFEIYFRCEAVRRRFACVSGNLDYCRFPPLFRARLVALGSSCLVLSIDTSLELKIDGQFSCVCRDQRGSILRRLKFPCPGVICLGVAGNLAGQSGVSASRSPLG</sequence>
<keyword evidence="3" id="KW-1185">Reference proteome</keyword>